<evidence type="ECO:0000256" key="1">
    <source>
        <dbReference type="SAM" id="MobiDB-lite"/>
    </source>
</evidence>
<comment type="caution">
    <text evidence="2">The sequence shown here is derived from an EMBL/GenBank/DDBJ whole genome shotgun (WGS) entry which is preliminary data.</text>
</comment>
<dbReference type="RefSeq" id="WP_386446185.1">
    <property type="nucleotide sequence ID" value="NZ_JBHSFH010000005.1"/>
</dbReference>
<feature type="region of interest" description="Disordered" evidence="1">
    <location>
        <begin position="1"/>
        <end position="35"/>
    </location>
</feature>
<organism evidence="2 3">
    <name type="scientific">Streptomyces ovatisporus</name>
    <dbReference type="NCBI Taxonomy" id="1128682"/>
    <lineage>
        <taxon>Bacteria</taxon>
        <taxon>Bacillati</taxon>
        <taxon>Actinomycetota</taxon>
        <taxon>Actinomycetes</taxon>
        <taxon>Kitasatosporales</taxon>
        <taxon>Streptomycetaceae</taxon>
        <taxon>Streptomyces</taxon>
    </lineage>
</organism>
<evidence type="ECO:0000313" key="2">
    <source>
        <dbReference type="EMBL" id="MFC4494713.1"/>
    </source>
</evidence>
<proteinExistence type="predicted"/>
<gene>
    <name evidence="2" type="ORF">ACFPA8_11280</name>
</gene>
<keyword evidence="3" id="KW-1185">Reference proteome</keyword>
<dbReference type="Proteomes" id="UP001595997">
    <property type="component" value="Unassembled WGS sequence"/>
</dbReference>
<protein>
    <submittedName>
        <fullName evidence="2">Uncharacterized protein</fullName>
    </submittedName>
</protein>
<reference evidence="3" key="1">
    <citation type="journal article" date="2019" name="Int. J. Syst. Evol. Microbiol.">
        <title>The Global Catalogue of Microorganisms (GCM) 10K type strain sequencing project: providing services to taxonomists for standard genome sequencing and annotation.</title>
        <authorList>
            <consortium name="The Broad Institute Genomics Platform"/>
            <consortium name="The Broad Institute Genome Sequencing Center for Infectious Disease"/>
            <person name="Wu L."/>
            <person name="Ma J."/>
        </authorList>
    </citation>
    <scope>NUCLEOTIDE SEQUENCE [LARGE SCALE GENOMIC DNA]</scope>
    <source>
        <strain evidence="3">CGMCC 4.7357</strain>
    </source>
</reference>
<feature type="region of interest" description="Disordered" evidence="1">
    <location>
        <begin position="49"/>
        <end position="73"/>
    </location>
</feature>
<accession>A0ABV9A846</accession>
<sequence>MRERTGHGTGSESPDQDGRHGMDQDGPHDTSTVERGSFTHACCSCGWLGPARRSRGTSRADAAAHGTHEAREV</sequence>
<name>A0ABV9A846_9ACTN</name>
<feature type="compositionally biased region" description="Basic and acidic residues" evidence="1">
    <location>
        <begin position="16"/>
        <end position="32"/>
    </location>
</feature>
<dbReference type="EMBL" id="JBHSFH010000005">
    <property type="protein sequence ID" value="MFC4494713.1"/>
    <property type="molecule type" value="Genomic_DNA"/>
</dbReference>
<evidence type="ECO:0000313" key="3">
    <source>
        <dbReference type="Proteomes" id="UP001595997"/>
    </source>
</evidence>